<keyword evidence="2" id="KW-0378">Hydrolase</keyword>
<keyword evidence="3" id="KW-0067">ATP-binding</keyword>
<dbReference type="InterPro" id="IPR003778">
    <property type="entry name" value="CT_A_B"/>
</dbReference>
<evidence type="ECO:0000256" key="3">
    <source>
        <dbReference type="ARBA" id="ARBA00022840"/>
    </source>
</evidence>
<reference evidence="5" key="1">
    <citation type="submission" date="2018-05" db="EMBL/GenBank/DDBJ databases">
        <authorList>
            <person name="Lanie J.A."/>
            <person name="Ng W.-L."/>
            <person name="Kazmierczak K.M."/>
            <person name="Andrzejewski T.M."/>
            <person name="Davidsen T.M."/>
            <person name="Wayne K.J."/>
            <person name="Tettelin H."/>
            <person name="Glass J.I."/>
            <person name="Rusch D."/>
            <person name="Podicherti R."/>
            <person name="Tsui H.-C.T."/>
            <person name="Winkler M.E."/>
        </authorList>
    </citation>
    <scope>NUCLEOTIDE SEQUENCE</scope>
</reference>
<dbReference type="InterPro" id="IPR052708">
    <property type="entry name" value="PxpC"/>
</dbReference>
<dbReference type="GO" id="GO:0016787">
    <property type="term" value="F:hydrolase activity"/>
    <property type="evidence" value="ECO:0007669"/>
    <property type="project" value="UniProtKB-KW"/>
</dbReference>
<feature type="domain" description="Carboxyltransferase" evidence="4">
    <location>
        <begin position="22"/>
        <end position="130"/>
    </location>
</feature>
<accession>A0A382UJV4</accession>
<feature type="non-terminal residue" evidence="5">
    <location>
        <position position="130"/>
    </location>
</feature>
<organism evidence="5">
    <name type="scientific">marine metagenome</name>
    <dbReference type="NCBI Taxonomy" id="408172"/>
    <lineage>
        <taxon>unclassified sequences</taxon>
        <taxon>metagenomes</taxon>
        <taxon>ecological metagenomes</taxon>
    </lineage>
</organism>
<keyword evidence="1" id="KW-0547">Nucleotide-binding</keyword>
<dbReference type="AlphaFoldDB" id="A0A382UJV4"/>
<dbReference type="EMBL" id="UINC01144452">
    <property type="protein sequence ID" value="SVD33971.1"/>
    <property type="molecule type" value="Genomic_DNA"/>
</dbReference>
<evidence type="ECO:0000313" key="5">
    <source>
        <dbReference type="EMBL" id="SVD33971.1"/>
    </source>
</evidence>
<evidence type="ECO:0000259" key="4">
    <source>
        <dbReference type="SMART" id="SM00797"/>
    </source>
</evidence>
<dbReference type="PANTHER" id="PTHR43309">
    <property type="entry name" value="5-OXOPROLINASE SUBUNIT C"/>
    <property type="match status" value="1"/>
</dbReference>
<name>A0A382UJV4_9ZZZZ</name>
<dbReference type="SMART" id="SM00797">
    <property type="entry name" value="AHS2"/>
    <property type="match status" value="1"/>
</dbReference>
<evidence type="ECO:0000256" key="2">
    <source>
        <dbReference type="ARBA" id="ARBA00022801"/>
    </source>
</evidence>
<protein>
    <recommendedName>
        <fullName evidence="4">Carboxyltransferase domain-containing protein</fullName>
    </recommendedName>
</protein>
<evidence type="ECO:0000256" key="1">
    <source>
        <dbReference type="ARBA" id="ARBA00022741"/>
    </source>
</evidence>
<dbReference type="Pfam" id="PF02626">
    <property type="entry name" value="CT_A_B"/>
    <property type="match status" value="1"/>
</dbReference>
<proteinExistence type="predicted"/>
<gene>
    <name evidence="5" type="ORF">METZ01_LOCUS386825</name>
</gene>
<dbReference type="PANTHER" id="PTHR43309:SF4">
    <property type="entry name" value="CARBOXYLTRANSFERASE DOMAIN-CONTAINING PROTEIN"/>
    <property type="match status" value="1"/>
</dbReference>
<dbReference type="GO" id="GO:0005524">
    <property type="term" value="F:ATP binding"/>
    <property type="evidence" value="ECO:0007669"/>
    <property type="project" value="UniProtKB-KW"/>
</dbReference>
<sequence length="130" mass="13909">MRVIKPGVLSLFQDQGRFGKHSQGLTQGGPLDAFAFECANRLVHNPPNATTLEISVGGLEIECEVETTLAVTGAAMPLTINGQTKAAWRSHRVRSGDCLALGHTKKGCRCYLAVTRGFMAKKFFGSASTV</sequence>